<dbReference type="SUPFAM" id="SSF53850">
    <property type="entry name" value="Periplasmic binding protein-like II"/>
    <property type="match status" value="1"/>
</dbReference>
<organism evidence="4 5">
    <name type="scientific">Paraburkholderia aspalathi</name>
    <dbReference type="NCBI Taxonomy" id="1324617"/>
    <lineage>
        <taxon>Bacteria</taxon>
        <taxon>Pseudomonadati</taxon>
        <taxon>Pseudomonadota</taxon>
        <taxon>Betaproteobacteria</taxon>
        <taxon>Burkholderiales</taxon>
        <taxon>Burkholderiaceae</taxon>
        <taxon>Paraburkholderia</taxon>
    </lineage>
</organism>
<evidence type="ECO:0000313" key="5">
    <source>
        <dbReference type="Proteomes" id="UP000674425"/>
    </source>
</evidence>
<dbReference type="CDD" id="cd13585">
    <property type="entry name" value="PBP2_TMBP_like"/>
    <property type="match status" value="1"/>
</dbReference>
<feature type="signal peptide" evidence="3">
    <location>
        <begin position="1"/>
        <end position="23"/>
    </location>
</feature>
<evidence type="ECO:0000313" key="4">
    <source>
        <dbReference type="EMBL" id="CAE6843030.1"/>
    </source>
</evidence>
<comment type="caution">
    <text evidence="4">The sequence shown here is derived from an EMBL/GenBank/DDBJ whole genome shotgun (WGS) entry which is preliminary data.</text>
</comment>
<protein>
    <recommendedName>
        <fullName evidence="6">Carbohydrate ABC transporter substrate-binding protein, CUT1 family</fullName>
    </recommendedName>
</protein>
<evidence type="ECO:0000256" key="1">
    <source>
        <dbReference type="ARBA" id="ARBA00004418"/>
    </source>
</evidence>
<keyword evidence="5" id="KW-1185">Reference proteome</keyword>
<gene>
    <name evidence="4" type="ORF">R69658_06813</name>
</gene>
<dbReference type="PANTHER" id="PTHR43649:SF12">
    <property type="entry name" value="DIACETYLCHITOBIOSE BINDING PROTEIN DASA"/>
    <property type="match status" value="1"/>
</dbReference>
<dbReference type="Proteomes" id="UP000674425">
    <property type="component" value="Unassembled WGS sequence"/>
</dbReference>
<name>A0ABN7N3C9_9BURK</name>
<comment type="similarity">
    <text evidence="2">Belongs to the bacterial solute-binding protein 1 family.</text>
</comment>
<dbReference type="Pfam" id="PF01547">
    <property type="entry name" value="SBP_bac_1"/>
    <property type="match status" value="1"/>
</dbReference>
<reference evidence="4 5" key="1">
    <citation type="submission" date="2021-02" db="EMBL/GenBank/DDBJ databases">
        <authorList>
            <person name="Vanwijnsberghe S."/>
        </authorList>
    </citation>
    <scope>NUCLEOTIDE SEQUENCE [LARGE SCALE GENOMIC DNA]</scope>
    <source>
        <strain evidence="4 5">R-69658</strain>
    </source>
</reference>
<sequence length="450" mass="49691">MYGRIARAALCASLIAVGNVGTAAELPASATMPPYGLKAGKPYNGQTIKVMAVNTPQFIALQMRTQQFTDATGIIVKWLWVPFKSLQEKVTSVGVAANGNVDIVNYLDQWGASYTHWLQPLDPLIRQDSFDLADYPPAFLQSVTQSGKLYGMPVRSNVQMFLYRKDIFDALHLKAPRTWQDMIDAGPKIRAAYPDVAPLACYYGADGNRQNLFMWADFVRGAGGRILDERGYPAWTSPEAMKATREYVGLYSKDNLCGPGATSNVEQDARIAFQQGRAAMLPIWQWAYAAVTNPKDSTLKPEQVGFAPMPAYRSGDPPTTIVNTMPMSISMYSKHKEASWEYLKWLANPDLDKRNAIERNVNGFAVRNNVVNRWSSLRDPQVNAANSHVQSAEAEALQGKAAPMPEVVYWPEVADLASVAINQAVSGGDVDALMKDASERAHHVVQRELR</sequence>
<comment type="subcellular location">
    <subcellularLocation>
        <location evidence="1">Periplasm</location>
    </subcellularLocation>
</comment>
<dbReference type="InterPro" id="IPR006059">
    <property type="entry name" value="SBP"/>
</dbReference>
<keyword evidence="3" id="KW-0732">Signal</keyword>
<evidence type="ECO:0008006" key="6">
    <source>
        <dbReference type="Google" id="ProtNLM"/>
    </source>
</evidence>
<evidence type="ECO:0000256" key="3">
    <source>
        <dbReference type="SAM" id="SignalP"/>
    </source>
</evidence>
<dbReference type="PANTHER" id="PTHR43649">
    <property type="entry name" value="ARABINOSE-BINDING PROTEIN-RELATED"/>
    <property type="match status" value="1"/>
</dbReference>
<dbReference type="Gene3D" id="3.40.190.10">
    <property type="entry name" value="Periplasmic binding protein-like II"/>
    <property type="match status" value="2"/>
</dbReference>
<dbReference type="EMBL" id="CAJNAU010000103">
    <property type="protein sequence ID" value="CAE6843030.1"/>
    <property type="molecule type" value="Genomic_DNA"/>
</dbReference>
<dbReference type="RefSeq" id="WP_200621840.1">
    <property type="nucleotide sequence ID" value="NZ_CAJNAU010000103.1"/>
</dbReference>
<feature type="chain" id="PRO_5047238541" description="Carbohydrate ABC transporter substrate-binding protein, CUT1 family" evidence="3">
    <location>
        <begin position="24"/>
        <end position="450"/>
    </location>
</feature>
<accession>A0ABN7N3C9</accession>
<proteinExistence type="inferred from homology"/>
<evidence type="ECO:0000256" key="2">
    <source>
        <dbReference type="ARBA" id="ARBA00008520"/>
    </source>
</evidence>
<dbReference type="InterPro" id="IPR050490">
    <property type="entry name" value="Bact_solute-bd_prot1"/>
</dbReference>